<feature type="compositionally biased region" description="Acidic residues" evidence="9">
    <location>
        <begin position="749"/>
        <end position="759"/>
    </location>
</feature>
<dbReference type="InterPro" id="IPR024079">
    <property type="entry name" value="MetalloPept_cat_dom_sf"/>
</dbReference>
<dbReference type="PANTHER" id="PTHR11905:SF237">
    <property type="entry name" value="MIND-MELD, ISOFORM J"/>
    <property type="match status" value="1"/>
</dbReference>
<feature type="region of interest" description="Disordered" evidence="9">
    <location>
        <begin position="825"/>
        <end position="848"/>
    </location>
</feature>
<evidence type="ECO:0000256" key="6">
    <source>
        <dbReference type="PROSITE-ProRule" id="PRU00068"/>
    </source>
</evidence>
<evidence type="ECO:0000259" key="12">
    <source>
        <dbReference type="PROSITE" id="PS50215"/>
    </source>
</evidence>
<keyword evidence="7" id="KW-0245">EGF-like domain</keyword>
<evidence type="ECO:0000259" key="10">
    <source>
        <dbReference type="PROSITE" id="PS50026"/>
    </source>
</evidence>
<dbReference type="PROSITE" id="PS50026">
    <property type="entry name" value="EGF_3"/>
    <property type="match status" value="1"/>
</dbReference>
<reference evidence="13 14" key="1">
    <citation type="submission" date="2024-03" db="EMBL/GenBank/DDBJ databases">
        <title>Adaptation during the transition from Ophiocordyceps entomopathogen to insect associate is accompanied by gene loss and intensified selection.</title>
        <authorList>
            <person name="Ward C.M."/>
            <person name="Onetto C.A."/>
            <person name="Borneman A.R."/>
        </authorList>
    </citation>
    <scope>NUCLEOTIDE SEQUENCE [LARGE SCALE GENOMIC DNA]</scope>
    <source>
        <strain evidence="13">AWRI1</strain>
        <tissue evidence="13">Single Adult Female</tissue>
    </source>
</reference>
<dbReference type="Pfam" id="PF01421">
    <property type="entry name" value="Reprolysin"/>
    <property type="match status" value="1"/>
</dbReference>
<dbReference type="SUPFAM" id="SSF57552">
    <property type="entry name" value="Blood coagulation inhibitor (disintegrin)"/>
    <property type="match status" value="1"/>
</dbReference>
<feature type="domain" description="Peptidase M12B" evidence="12">
    <location>
        <begin position="48"/>
        <end position="242"/>
    </location>
</feature>
<dbReference type="PROSITE" id="PS00022">
    <property type="entry name" value="EGF_1"/>
    <property type="match status" value="1"/>
</dbReference>
<sequence>MGSRLRGRFNFRVLQPSSVEKIISFSCGVPDSLVSSILFPNATAKFRNNRFDRRNGSTRAIVIQDALQIANIVDLYFRTINTRVSVIYIETWQGSNQIEIEKNADITRVLPRLNDYLVHQLFTVDRDTVQLITGEHFAGNEAGVASIAAVCTRKSAAISVDLNAYEPHLTAATMAHMIGHNVGMGHDDDRGECTCQDWHGCIMQQSIIGLDKIHPYKFSECSLNDYISGFRDSSSVCLLNKPNEVTSPNQHCGNNIVEENEDCDCGSLENCEETDPCCDHITCKLKKESECSAAQKCCSNCKFQLKGTPCRPVTNECDLPEFCSGTNGDCPEDAHKKNGRSCARSEGICFNGLCPTLINQCQHVWGEGGQPANPMCYEHFNSEGQIGGHCGIDENGNYVRCQSNNVLCGTLQCSKGNQQPHKYLNRDYTRTIISNKGEEYECKSTRDRGNITSLGGLVLDGTPCGKNQICVNQTCSMMGKHLDRGRCPSNHRNLECSDHGVCSNLNTCFCDQGWTGIDCSIEEILPTSTAASMTENTTSVATENGTVRNSIEDKMTRKETPYENAHSTNTVNLVGVLMAACGGVFTVFTTVALCYRSVVVHKSFSHCLIRRTTMPKMKYESPGDSKKKKKKSDAMPTDEDDEIVVEIPGDRLNTFPGTPSCRSNKSNVFYSQRPGSSTSSDSHRVFYRPSSQQGSSSAPPGMTALNQDYSVQHFRKSESRSCLDEQLPHHHHHHHHHHPQHHHHNHQSEEDDEDDDDESGPIRIRNLEDLIRQLEHHSRKHTSASIVGVEDIRFAETEADRQYRVEIPSGNEELRFVFGRFRQPSRTPSSYHMADEERRYPSSEHATRNGQHTVDIHTDIHESESNGFVEHHRPLGRSASEDLMPIMQTPPHPSRHGSPAQQGLFYGVEPERPNFVVEPEFRRISSSSLHRNVSVEECSSRDTIESSGNENSALLRSSVKYPEYKH</sequence>
<feature type="compositionally biased region" description="Basic residues" evidence="9">
    <location>
        <begin position="729"/>
        <end position="745"/>
    </location>
</feature>
<feature type="binding site" evidence="8">
    <location>
        <position position="180"/>
    </location>
    <ligand>
        <name>Zn(2+)</name>
        <dbReference type="ChEBI" id="CHEBI:29105"/>
        <note>catalytic</note>
    </ligand>
</feature>
<keyword evidence="2" id="KW-0812">Transmembrane</keyword>
<dbReference type="GO" id="GO:0006508">
    <property type="term" value="P:proteolysis"/>
    <property type="evidence" value="ECO:0007669"/>
    <property type="project" value="InterPro"/>
</dbReference>
<dbReference type="FunFam" id="3.40.390.10:FF:000002">
    <property type="entry name" value="Disintegrin and metalloproteinase domain-containing protein 22"/>
    <property type="match status" value="1"/>
</dbReference>
<feature type="region of interest" description="Disordered" evidence="9">
    <location>
        <begin position="926"/>
        <end position="966"/>
    </location>
</feature>
<keyword evidence="5 7" id="KW-1015">Disulfide bond</keyword>
<keyword evidence="8" id="KW-0862">Zinc</keyword>
<comment type="caution">
    <text evidence="7">Lacks conserved residue(s) required for the propagation of feature annotation.</text>
</comment>
<evidence type="ECO:0000256" key="4">
    <source>
        <dbReference type="ARBA" id="ARBA00023136"/>
    </source>
</evidence>
<feature type="compositionally biased region" description="Polar residues" evidence="9">
    <location>
        <begin position="655"/>
        <end position="680"/>
    </location>
</feature>
<dbReference type="FunFam" id="4.10.70.10:FF:000001">
    <property type="entry name" value="Disintegrin and metalloproteinase domain-containing protein 22"/>
    <property type="match status" value="1"/>
</dbReference>
<evidence type="ECO:0000256" key="9">
    <source>
        <dbReference type="SAM" id="MobiDB-lite"/>
    </source>
</evidence>
<dbReference type="Gene3D" id="2.10.25.10">
    <property type="entry name" value="Laminin"/>
    <property type="match status" value="1"/>
</dbReference>
<feature type="domain" description="Disintegrin" evidence="11">
    <location>
        <begin position="249"/>
        <end position="338"/>
    </location>
</feature>
<keyword evidence="4" id="KW-0472">Membrane</keyword>
<dbReference type="PANTHER" id="PTHR11905">
    <property type="entry name" value="ADAM A DISINTEGRIN AND METALLOPROTEASE DOMAIN"/>
    <property type="match status" value="1"/>
</dbReference>
<dbReference type="Gene3D" id="4.10.70.10">
    <property type="entry name" value="Disintegrin domain"/>
    <property type="match status" value="1"/>
</dbReference>
<evidence type="ECO:0000313" key="14">
    <source>
        <dbReference type="Proteomes" id="UP001367676"/>
    </source>
</evidence>
<evidence type="ECO:0000256" key="7">
    <source>
        <dbReference type="PROSITE-ProRule" id="PRU00076"/>
    </source>
</evidence>
<keyword evidence="14" id="KW-1185">Reference proteome</keyword>
<dbReference type="Pfam" id="PF00200">
    <property type="entry name" value="Disintegrin"/>
    <property type="match status" value="1"/>
</dbReference>
<feature type="binding site" evidence="8">
    <location>
        <position position="186"/>
    </location>
    <ligand>
        <name>Zn(2+)</name>
        <dbReference type="ChEBI" id="CHEBI:29105"/>
        <note>catalytic</note>
    </ligand>
</feature>
<evidence type="ECO:0000259" key="11">
    <source>
        <dbReference type="PROSITE" id="PS50214"/>
    </source>
</evidence>
<dbReference type="CDD" id="cd04269">
    <property type="entry name" value="ZnMc_adamalysin_II_like"/>
    <property type="match status" value="1"/>
</dbReference>
<feature type="binding site" evidence="8">
    <location>
        <position position="176"/>
    </location>
    <ligand>
        <name>Zn(2+)</name>
        <dbReference type="ChEBI" id="CHEBI:29105"/>
        <note>catalytic</note>
    </ligand>
</feature>
<dbReference type="InterPro" id="IPR001590">
    <property type="entry name" value="Peptidase_M12B"/>
</dbReference>
<gene>
    <name evidence="13" type="ORF">V9T40_009642</name>
</gene>
<dbReference type="AlphaFoldDB" id="A0AAN9TQ74"/>
<feature type="disulfide bond" evidence="6">
    <location>
        <begin position="310"/>
        <end position="330"/>
    </location>
</feature>
<keyword evidence="3" id="KW-1133">Transmembrane helix</keyword>
<dbReference type="Pfam" id="PF23106">
    <property type="entry name" value="EGF_Teneurin"/>
    <property type="match status" value="1"/>
</dbReference>
<evidence type="ECO:0000256" key="8">
    <source>
        <dbReference type="PROSITE-ProRule" id="PRU00276"/>
    </source>
</evidence>
<accession>A0AAN9TQ74</accession>
<comment type="subcellular location">
    <subcellularLocation>
        <location evidence="1">Membrane</location>
        <topology evidence="1">Single-pass membrane protein</topology>
    </subcellularLocation>
</comment>
<dbReference type="InterPro" id="IPR036436">
    <property type="entry name" value="Disintegrin_dom_sf"/>
</dbReference>
<dbReference type="InterPro" id="IPR000742">
    <property type="entry name" value="EGF"/>
</dbReference>
<organism evidence="13 14">
    <name type="scientific">Parthenolecanium corni</name>
    <dbReference type="NCBI Taxonomy" id="536013"/>
    <lineage>
        <taxon>Eukaryota</taxon>
        <taxon>Metazoa</taxon>
        <taxon>Ecdysozoa</taxon>
        <taxon>Arthropoda</taxon>
        <taxon>Hexapoda</taxon>
        <taxon>Insecta</taxon>
        <taxon>Pterygota</taxon>
        <taxon>Neoptera</taxon>
        <taxon>Paraneoptera</taxon>
        <taxon>Hemiptera</taxon>
        <taxon>Sternorrhyncha</taxon>
        <taxon>Coccoidea</taxon>
        <taxon>Coccidae</taxon>
        <taxon>Parthenolecanium</taxon>
    </lineage>
</organism>
<comment type="caution">
    <text evidence="13">The sequence shown here is derived from an EMBL/GenBank/DDBJ whole genome shotgun (WGS) entry which is preliminary data.</text>
</comment>
<feature type="region of interest" description="Disordered" evidence="9">
    <location>
        <begin position="716"/>
        <end position="761"/>
    </location>
</feature>
<dbReference type="GO" id="GO:0004222">
    <property type="term" value="F:metalloendopeptidase activity"/>
    <property type="evidence" value="ECO:0007669"/>
    <property type="project" value="InterPro"/>
</dbReference>
<dbReference type="InterPro" id="IPR006586">
    <property type="entry name" value="ADAM_Cys-rich"/>
</dbReference>
<evidence type="ECO:0000256" key="5">
    <source>
        <dbReference type="ARBA" id="ARBA00023157"/>
    </source>
</evidence>
<feature type="compositionally biased region" description="Basic and acidic residues" evidence="9">
    <location>
        <begin position="716"/>
        <end position="728"/>
    </location>
</feature>
<dbReference type="InterPro" id="IPR001762">
    <property type="entry name" value="Disintegrin_dom"/>
</dbReference>
<dbReference type="InterPro" id="IPR034027">
    <property type="entry name" value="Reprolysin_adamalysin"/>
</dbReference>
<feature type="compositionally biased region" description="Low complexity" evidence="9">
    <location>
        <begin position="689"/>
        <end position="701"/>
    </location>
</feature>
<evidence type="ECO:0000256" key="1">
    <source>
        <dbReference type="ARBA" id="ARBA00004167"/>
    </source>
</evidence>
<dbReference type="SMART" id="SM00608">
    <property type="entry name" value="ACR"/>
    <property type="match status" value="1"/>
</dbReference>
<feature type="region of interest" description="Disordered" evidence="9">
    <location>
        <begin position="617"/>
        <end position="704"/>
    </location>
</feature>
<dbReference type="PROSITE" id="PS50214">
    <property type="entry name" value="DISINTEGRIN_2"/>
    <property type="match status" value="1"/>
</dbReference>
<keyword evidence="8" id="KW-0479">Metal-binding</keyword>
<dbReference type="SUPFAM" id="SSF55486">
    <property type="entry name" value="Metalloproteases ('zincins'), catalytic domain"/>
    <property type="match status" value="1"/>
</dbReference>
<evidence type="ECO:0000256" key="2">
    <source>
        <dbReference type="ARBA" id="ARBA00022692"/>
    </source>
</evidence>
<dbReference type="PROSITE" id="PS01186">
    <property type="entry name" value="EGF_2"/>
    <property type="match status" value="1"/>
</dbReference>
<feature type="disulfide bond" evidence="7">
    <location>
        <begin position="510"/>
        <end position="519"/>
    </location>
</feature>
<dbReference type="GO" id="GO:0016020">
    <property type="term" value="C:membrane"/>
    <property type="evidence" value="ECO:0007669"/>
    <property type="project" value="UniProtKB-SubCell"/>
</dbReference>
<dbReference type="Proteomes" id="UP001367676">
    <property type="component" value="Unassembled WGS sequence"/>
</dbReference>
<evidence type="ECO:0000256" key="3">
    <source>
        <dbReference type="ARBA" id="ARBA00022989"/>
    </source>
</evidence>
<dbReference type="PROSITE" id="PS50215">
    <property type="entry name" value="ADAM_MEPRO"/>
    <property type="match status" value="1"/>
</dbReference>
<dbReference type="GO" id="GO:0046872">
    <property type="term" value="F:metal ion binding"/>
    <property type="evidence" value="ECO:0007669"/>
    <property type="project" value="UniProtKB-KW"/>
</dbReference>
<feature type="compositionally biased region" description="Basic and acidic residues" evidence="9">
    <location>
        <begin position="833"/>
        <end position="847"/>
    </location>
</feature>
<dbReference type="Gene3D" id="3.40.390.10">
    <property type="entry name" value="Collagenase (Catalytic Domain)"/>
    <property type="match status" value="1"/>
</dbReference>
<dbReference type="SMART" id="SM00050">
    <property type="entry name" value="DISIN"/>
    <property type="match status" value="1"/>
</dbReference>
<protein>
    <submittedName>
        <fullName evidence="13">Uncharacterized protein</fullName>
    </submittedName>
</protein>
<evidence type="ECO:0000313" key="13">
    <source>
        <dbReference type="EMBL" id="KAK7602201.1"/>
    </source>
</evidence>
<feature type="compositionally biased region" description="Polar residues" evidence="9">
    <location>
        <begin position="945"/>
        <end position="955"/>
    </location>
</feature>
<proteinExistence type="predicted"/>
<dbReference type="EMBL" id="JBBCAQ010000010">
    <property type="protein sequence ID" value="KAK7602201.1"/>
    <property type="molecule type" value="Genomic_DNA"/>
</dbReference>
<feature type="domain" description="EGF-like" evidence="10">
    <location>
        <begin position="483"/>
        <end position="520"/>
    </location>
</feature>
<name>A0AAN9TQ74_9HEMI</name>
<dbReference type="Pfam" id="PF08516">
    <property type="entry name" value="ADAM_CR"/>
    <property type="match status" value="1"/>
</dbReference>